<dbReference type="AlphaFoldDB" id="I6NJI2"/>
<evidence type="ECO:0000256" key="9">
    <source>
        <dbReference type="ARBA" id="ARBA00023136"/>
    </source>
</evidence>
<name>I6NJI2_9EUGL</name>
<proteinExistence type="inferred from homology"/>
<evidence type="ECO:0000256" key="1">
    <source>
        <dbReference type="ARBA" id="ARBA00003541"/>
    </source>
</evidence>
<keyword evidence="6 11" id="KW-0603">Photosystem I</keyword>
<evidence type="ECO:0000256" key="8">
    <source>
        <dbReference type="ARBA" id="ARBA00023078"/>
    </source>
</evidence>
<keyword evidence="12" id="KW-0150">Chloroplast</keyword>
<protein>
    <recommendedName>
        <fullName evidence="3 11">Photosystem I reaction center subunit VIII</fullName>
        <shortName evidence="11">PSI-I</shortName>
    </recommendedName>
</protein>
<evidence type="ECO:0000256" key="7">
    <source>
        <dbReference type="ARBA" id="ARBA00022989"/>
    </source>
</evidence>
<organism evidence="12">
    <name type="scientific">Colacium vesiculosum</name>
    <dbReference type="NCBI Taxonomy" id="102910"/>
    <lineage>
        <taxon>Eukaryota</taxon>
        <taxon>Discoba</taxon>
        <taxon>Euglenozoa</taxon>
        <taxon>Euglenida</taxon>
        <taxon>Spirocuta</taxon>
        <taxon>Euglenophyceae</taxon>
        <taxon>Euglenales</taxon>
        <taxon>Euglenaceae</taxon>
        <taxon>Colacium</taxon>
    </lineage>
</organism>
<dbReference type="EMBL" id="JN674636">
    <property type="protein sequence ID" value="AEW12938.1"/>
    <property type="molecule type" value="Genomic_DNA"/>
</dbReference>
<dbReference type="HAMAP" id="MF_00431">
    <property type="entry name" value="PSI_PsaI"/>
    <property type="match status" value="1"/>
</dbReference>
<dbReference type="Pfam" id="PF00796">
    <property type="entry name" value="PSI_8"/>
    <property type="match status" value="1"/>
</dbReference>
<keyword evidence="5 11" id="KW-0812">Transmembrane</keyword>
<geneLocation type="chloroplast" evidence="12"/>
<keyword evidence="7 11" id="KW-1133">Transmembrane helix</keyword>
<dbReference type="InterPro" id="IPR001302">
    <property type="entry name" value="PSI_PsaI"/>
</dbReference>
<keyword evidence="8 11" id="KW-0793">Thylakoid</keyword>
<evidence type="ECO:0000256" key="4">
    <source>
        <dbReference type="ARBA" id="ARBA00022531"/>
    </source>
</evidence>
<dbReference type="NCBIfam" id="TIGR03052">
    <property type="entry name" value="PS_I_psaI"/>
    <property type="match status" value="1"/>
</dbReference>
<keyword evidence="9 11" id="KW-0472">Membrane</keyword>
<keyword evidence="4 11" id="KW-0602">Photosynthesis</keyword>
<comment type="subcellular location">
    <subcellularLocation>
        <location evidence="10">Plastid thylakoid membrane</location>
        <topology evidence="10">Single-pass membrane protein</topology>
    </subcellularLocation>
    <subcellularLocation>
        <location evidence="11">Plastid</location>
        <location evidence="11">Chloroplast thylakoid membrane</location>
        <topology evidence="11">Single-pass membrane protein</topology>
    </subcellularLocation>
</comment>
<gene>
    <name evidence="11 12" type="primary">psaI</name>
</gene>
<evidence type="ECO:0000256" key="6">
    <source>
        <dbReference type="ARBA" id="ARBA00022836"/>
    </source>
</evidence>
<evidence type="ECO:0000256" key="11">
    <source>
        <dbReference type="HAMAP-Rule" id="MF_00431"/>
    </source>
</evidence>
<evidence type="ECO:0000256" key="3">
    <source>
        <dbReference type="ARBA" id="ARBA00019929"/>
    </source>
</evidence>
<sequence length="36" mass="4077">MSASFLPAIFVPFIGLIFPFIALGWFLIYIEKDVIS</sequence>
<dbReference type="SUPFAM" id="SSF81540">
    <property type="entry name" value="Subunit VIII of photosystem I reaction centre, PsaI"/>
    <property type="match status" value="1"/>
</dbReference>
<reference evidence="12" key="1">
    <citation type="journal article" date="2013" name="J. Eukaryot. Microbiol.">
        <title>Tracing patterns of chloroplast evolution in euglenoids: contributions from Colacium vesiculosum and Strombomonas acuminata (Euglenophyta).</title>
        <authorList>
            <person name="Wiegert K.E."/>
            <person name="Bennett M.S."/>
            <person name="Triemer R.E."/>
        </authorList>
    </citation>
    <scope>NUCLEOTIDE SEQUENCE</scope>
</reference>
<evidence type="ECO:0000256" key="2">
    <source>
        <dbReference type="ARBA" id="ARBA00005252"/>
    </source>
</evidence>
<dbReference type="GO" id="GO:0015979">
    <property type="term" value="P:photosynthesis"/>
    <property type="evidence" value="ECO:0007669"/>
    <property type="project" value="UniProtKB-UniRule"/>
</dbReference>
<comment type="function">
    <text evidence="1 11">May help in the organization of the PsaL subunit.</text>
</comment>
<accession>I6NJI2</accession>
<feature type="transmembrane region" description="Helical" evidence="11">
    <location>
        <begin position="6"/>
        <end position="30"/>
    </location>
</feature>
<dbReference type="InterPro" id="IPR036357">
    <property type="entry name" value="PSI_PsaI_sf"/>
</dbReference>
<dbReference type="GO" id="GO:0009522">
    <property type="term" value="C:photosystem I"/>
    <property type="evidence" value="ECO:0007669"/>
    <property type="project" value="UniProtKB-KW"/>
</dbReference>
<evidence type="ECO:0000256" key="10">
    <source>
        <dbReference type="ARBA" id="ARBA00046266"/>
    </source>
</evidence>
<dbReference type="GO" id="GO:0009535">
    <property type="term" value="C:chloroplast thylakoid membrane"/>
    <property type="evidence" value="ECO:0007669"/>
    <property type="project" value="UniProtKB-SubCell"/>
</dbReference>
<comment type="similarity">
    <text evidence="2 11">Belongs to the PsaI family.</text>
</comment>
<keyword evidence="12" id="KW-0934">Plastid</keyword>
<evidence type="ECO:0000256" key="5">
    <source>
        <dbReference type="ARBA" id="ARBA00022692"/>
    </source>
</evidence>
<evidence type="ECO:0000313" key="12">
    <source>
        <dbReference type="EMBL" id="AEW12938.1"/>
    </source>
</evidence>